<feature type="transmembrane region" description="Helical" evidence="1">
    <location>
        <begin position="6"/>
        <end position="24"/>
    </location>
</feature>
<organism evidence="2 3">
    <name type="scientific">Treponema bryantii</name>
    <dbReference type="NCBI Taxonomy" id="163"/>
    <lineage>
        <taxon>Bacteria</taxon>
        <taxon>Pseudomonadati</taxon>
        <taxon>Spirochaetota</taxon>
        <taxon>Spirochaetia</taxon>
        <taxon>Spirochaetales</taxon>
        <taxon>Treponemataceae</taxon>
        <taxon>Treponema</taxon>
    </lineage>
</organism>
<keyword evidence="1" id="KW-0812">Transmembrane</keyword>
<proteinExistence type="predicted"/>
<evidence type="ECO:0000256" key="1">
    <source>
        <dbReference type="SAM" id="Phobius"/>
    </source>
</evidence>
<dbReference type="RefSeq" id="WP_074641584.1">
    <property type="nucleotide sequence ID" value="NZ_AP025286.1"/>
</dbReference>
<sequence>MNICFWLGFSAIVVLFILEMINVVPVLKKDASEEEKVKRYPKTLILNSLMILFAGIMMVSGIKEKTGFVMGIAFIVIGLFSLPFSILNIIRRK</sequence>
<keyword evidence="3" id="KW-1185">Reference proteome</keyword>
<evidence type="ECO:0000313" key="3">
    <source>
        <dbReference type="Proteomes" id="UP000182360"/>
    </source>
</evidence>
<dbReference type="Proteomes" id="UP000182360">
    <property type="component" value="Unassembled WGS sequence"/>
</dbReference>
<name>A0A1H9D2M0_9SPIR</name>
<feature type="transmembrane region" description="Helical" evidence="1">
    <location>
        <begin position="44"/>
        <end position="62"/>
    </location>
</feature>
<reference evidence="2 3" key="1">
    <citation type="submission" date="2016-10" db="EMBL/GenBank/DDBJ databases">
        <authorList>
            <person name="de Groot N.N."/>
        </authorList>
    </citation>
    <scope>NUCLEOTIDE SEQUENCE [LARGE SCALE GENOMIC DNA]</scope>
    <source>
        <strain evidence="2 3">B25</strain>
    </source>
</reference>
<evidence type="ECO:0000313" key="2">
    <source>
        <dbReference type="EMBL" id="SEQ07631.1"/>
    </source>
</evidence>
<accession>A0A1H9D2M0</accession>
<dbReference type="AlphaFoldDB" id="A0A1H9D2M0"/>
<gene>
    <name evidence="2" type="ORF">SAMN04487977_102408</name>
</gene>
<dbReference type="EMBL" id="FOFU01000002">
    <property type="protein sequence ID" value="SEQ07631.1"/>
    <property type="molecule type" value="Genomic_DNA"/>
</dbReference>
<keyword evidence="1" id="KW-1133">Transmembrane helix</keyword>
<feature type="transmembrane region" description="Helical" evidence="1">
    <location>
        <begin position="68"/>
        <end position="90"/>
    </location>
</feature>
<protein>
    <submittedName>
        <fullName evidence="2">Uncharacterized protein</fullName>
    </submittedName>
</protein>
<keyword evidence="1" id="KW-0472">Membrane</keyword>